<organism evidence="2 3">
    <name type="scientific">Brachybacterium huguangmaarense</name>
    <dbReference type="NCBI Taxonomy" id="1652028"/>
    <lineage>
        <taxon>Bacteria</taxon>
        <taxon>Bacillati</taxon>
        <taxon>Actinomycetota</taxon>
        <taxon>Actinomycetes</taxon>
        <taxon>Micrococcales</taxon>
        <taxon>Dermabacteraceae</taxon>
        <taxon>Brachybacterium</taxon>
    </lineage>
</organism>
<evidence type="ECO:0000313" key="2">
    <source>
        <dbReference type="EMBL" id="UYG16191.1"/>
    </source>
</evidence>
<dbReference type="Pfam" id="PF00296">
    <property type="entry name" value="Bac_luciferase"/>
    <property type="match status" value="1"/>
</dbReference>
<keyword evidence="3" id="KW-1185">Reference proteome</keyword>
<feature type="domain" description="Luciferase-like" evidence="1">
    <location>
        <begin position="17"/>
        <end position="241"/>
    </location>
</feature>
<gene>
    <name evidence="2" type="ORF">BRM3_11255</name>
</gene>
<dbReference type="SUPFAM" id="SSF51679">
    <property type="entry name" value="Bacterial luciferase-like"/>
    <property type="match status" value="1"/>
</dbReference>
<dbReference type="InterPro" id="IPR050766">
    <property type="entry name" value="Bact_Lucif_Oxidored"/>
</dbReference>
<reference evidence="2" key="1">
    <citation type="submission" date="2022-10" db="EMBL/GenBank/DDBJ databases">
        <title>Whole-Genome Sequencing of Brachybacterium huguangmaarense BRM-3, Isolated from Betula schmidtii.</title>
        <authorList>
            <person name="Haam D."/>
        </authorList>
    </citation>
    <scope>NUCLEOTIDE SEQUENCE</scope>
    <source>
        <strain evidence="2">BRM-3</strain>
    </source>
</reference>
<dbReference type="PANTHER" id="PTHR30137:SF15">
    <property type="entry name" value="BLL6902 PROTEIN"/>
    <property type="match status" value="1"/>
</dbReference>
<dbReference type="InterPro" id="IPR011251">
    <property type="entry name" value="Luciferase-like_dom"/>
</dbReference>
<dbReference type="Proteomes" id="UP001164305">
    <property type="component" value="Chromosome"/>
</dbReference>
<dbReference type="PANTHER" id="PTHR30137">
    <property type="entry name" value="LUCIFERASE-LIKE MONOOXYGENASE"/>
    <property type="match status" value="1"/>
</dbReference>
<evidence type="ECO:0000313" key="3">
    <source>
        <dbReference type="Proteomes" id="UP001164305"/>
    </source>
</evidence>
<sequence>MTEKTSPRPAGRELQLGVLTFVEHTGITSLPGRVTSRGLEDGLALFELIEDLGYEAGYVRSRHLQPFLSAPLPFLAAAGQRVRRLLLGTQVIPLRFENAGRLAEEIATTDLLTQGRLRIGVSSGYSAKDAVNMRAFGEPRGTVREHVDRTLHDLLSFLEGETVAMADTHIETIEPGTPLRVQPQVPGLRGRLSYGAATVRSAELAGALGLGLRLNTMNPDDGSGRSFEELQAELIRIYRQASSDAGYGDGWVSVGRLALPVHDDADLEAFDGIITDDAWNQRAHREGAEVTEIGGQAAVFGRVHADAPEEVARTLSEDVALQAADELIICLPMDRPLELVRRIATTFAQEVAPLLRDA</sequence>
<dbReference type="EMBL" id="CP107020">
    <property type="protein sequence ID" value="UYG16191.1"/>
    <property type="molecule type" value="Genomic_DNA"/>
</dbReference>
<protein>
    <submittedName>
        <fullName evidence="2">LLM class flavin-dependent oxidoreductase</fullName>
    </submittedName>
</protein>
<evidence type="ECO:0000259" key="1">
    <source>
        <dbReference type="Pfam" id="PF00296"/>
    </source>
</evidence>
<dbReference type="Gene3D" id="3.20.20.30">
    <property type="entry name" value="Luciferase-like domain"/>
    <property type="match status" value="1"/>
</dbReference>
<accession>A0ABY6FZ25</accession>
<name>A0ABY6FZ25_9MICO</name>
<dbReference type="InterPro" id="IPR036661">
    <property type="entry name" value="Luciferase-like_sf"/>
</dbReference>
<proteinExistence type="predicted"/>
<dbReference type="RefSeq" id="WP_263593404.1">
    <property type="nucleotide sequence ID" value="NZ_CP107020.1"/>
</dbReference>